<evidence type="ECO:0000313" key="4">
    <source>
        <dbReference type="Proteomes" id="UP000093000"/>
    </source>
</evidence>
<dbReference type="EMBL" id="LUGH01000835">
    <property type="protein sequence ID" value="OBZ82573.1"/>
    <property type="molecule type" value="Genomic_DNA"/>
</dbReference>
<evidence type="ECO:0000256" key="1">
    <source>
        <dbReference type="SAM" id="Coils"/>
    </source>
</evidence>
<dbReference type="Pfam" id="PF26163">
    <property type="entry name" value="mS26"/>
    <property type="match status" value="1"/>
</dbReference>
<keyword evidence="1" id="KW-0175">Coiled coil</keyword>
<sequence>MSTIARIARINLPSRSLVRLASTQYVPGRKGYAPGFEAPEGTREETKVIIKRRDIGNSLTSHLESQSPKSQSSTSPKKQYRQALRVTRHKYAHELLEKQGQKQLQSAEKLAMAEQKADAVKRALEAEKRQQKEHVQEVVQMLDLKQTEQQSSQDRNQRRVENRIQFEEQQRLVRRKQLLKLYAATDAFVTLDNLDAKIDAVMSSEGRSFHPSFDELMHSTSSVQNEIEQRKQQLKEVMGL</sequence>
<organism evidence="3 4">
    <name type="scientific">Choanephora cucurbitarum</name>
    <dbReference type="NCBI Taxonomy" id="101091"/>
    <lineage>
        <taxon>Eukaryota</taxon>
        <taxon>Fungi</taxon>
        <taxon>Fungi incertae sedis</taxon>
        <taxon>Mucoromycota</taxon>
        <taxon>Mucoromycotina</taxon>
        <taxon>Mucoromycetes</taxon>
        <taxon>Mucorales</taxon>
        <taxon>Mucorineae</taxon>
        <taxon>Choanephoraceae</taxon>
        <taxon>Choanephoroideae</taxon>
        <taxon>Choanephora</taxon>
    </lineage>
</organism>
<protein>
    <submittedName>
        <fullName evidence="3">Uncharacterized protein</fullName>
    </submittedName>
</protein>
<evidence type="ECO:0000313" key="3">
    <source>
        <dbReference type="EMBL" id="OBZ82573.1"/>
    </source>
</evidence>
<gene>
    <name evidence="3" type="ORF">A0J61_09377</name>
</gene>
<feature type="compositionally biased region" description="Low complexity" evidence="2">
    <location>
        <begin position="65"/>
        <end position="77"/>
    </location>
</feature>
<name>A0A1C7N0G2_9FUNG</name>
<feature type="coiled-coil region" evidence="1">
    <location>
        <begin position="110"/>
        <end position="141"/>
    </location>
</feature>
<reference evidence="3 4" key="1">
    <citation type="submission" date="2016-03" db="EMBL/GenBank/DDBJ databases">
        <title>Choanephora cucurbitarum.</title>
        <authorList>
            <person name="Min B."/>
            <person name="Park H."/>
            <person name="Park J.-H."/>
            <person name="Shin H.-D."/>
            <person name="Choi I.-G."/>
        </authorList>
    </citation>
    <scope>NUCLEOTIDE SEQUENCE [LARGE SCALE GENOMIC DNA]</scope>
    <source>
        <strain evidence="3 4">KUS-F28377</strain>
    </source>
</reference>
<dbReference type="InParanoid" id="A0A1C7N0G2"/>
<accession>A0A1C7N0G2</accession>
<feature type="region of interest" description="Disordered" evidence="2">
    <location>
        <begin position="57"/>
        <end position="81"/>
    </location>
</feature>
<comment type="caution">
    <text evidence="3">The sequence shown here is derived from an EMBL/GenBank/DDBJ whole genome shotgun (WGS) entry which is preliminary data.</text>
</comment>
<evidence type="ECO:0000256" key="2">
    <source>
        <dbReference type="SAM" id="MobiDB-lite"/>
    </source>
</evidence>
<proteinExistence type="predicted"/>
<dbReference type="OrthoDB" id="5597211at2759"/>
<dbReference type="InterPro" id="IPR058940">
    <property type="entry name" value="mS26_fungi"/>
</dbReference>
<dbReference type="AlphaFoldDB" id="A0A1C7N0G2"/>
<dbReference type="Proteomes" id="UP000093000">
    <property type="component" value="Unassembled WGS sequence"/>
</dbReference>
<keyword evidence="4" id="KW-1185">Reference proteome</keyword>